<accession>A0ABP9X270</accession>
<name>A0ABP9X270_9CHLR</name>
<dbReference type="PANTHER" id="PTHR12526">
    <property type="entry name" value="GLYCOSYLTRANSFERASE"/>
    <property type="match status" value="1"/>
</dbReference>
<dbReference type="Pfam" id="PF13692">
    <property type="entry name" value="Glyco_trans_1_4"/>
    <property type="match status" value="1"/>
</dbReference>
<feature type="domain" description="Spore protein YkvP/CgeB glycosyl transferase-like" evidence="2">
    <location>
        <begin position="580"/>
        <end position="722"/>
    </location>
</feature>
<reference evidence="3 4" key="1">
    <citation type="submission" date="2024-02" db="EMBL/GenBank/DDBJ databases">
        <title>Herpetosiphon gulosus NBRC 112829.</title>
        <authorList>
            <person name="Ichikawa N."/>
            <person name="Katano-Makiyama Y."/>
            <person name="Hidaka K."/>
        </authorList>
    </citation>
    <scope>NUCLEOTIDE SEQUENCE [LARGE SCALE GENOMIC DNA]</scope>
    <source>
        <strain evidence="3 4">NBRC 112829</strain>
    </source>
</reference>
<evidence type="ECO:0000256" key="1">
    <source>
        <dbReference type="SAM" id="Coils"/>
    </source>
</evidence>
<dbReference type="EMBL" id="BAABRU010000009">
    <property type="protein sequence ID" value="GAA5528943.1"/>
    <property type="molecule type" value="Genomic_DNA"/>
</dbReference>
<feature type="coiled-coil region" evidence="1">
    <location>
        <begin position="743"/>
        <end position="777"/>
    </location>
</feature>
<dbReference type="CDD" id="cd03801">
    <property type="entry name" value="GT4_PimA-like"/>
    <property type="match status" value="2"/>
</dbReference>
<comment type="caution">
    <text evidence="3">The sequence shown here is derived from an EMBL/GenBank/DDBJ whole genome shotgun (WGS) entry which is preliminary data.</text>
</comment>
<keyword evidence="1" id="KW-0175">Coiled coil</keyword>
<proteinExistence type="predicted"/>
<dbReference type="Proteomes" id="UP001428290">
    <property type="component" value="Unassembled WGS sequence"/>
</dbReference>
<sequence>MTQLNVVFWSGCGGETQRYRCDHAIALLQQRGHTASLFWQTDPAVIAAIAEADLVIIHRPQQSHFWQLVRQAAAGRPLVYETDDLLFDPSLVDAMPIVAQNQGFERQRWRAYALGNAPVFEQCVAATVSTSALAEAATALHKSVWVQRNVIGDDWLAWCEQAYRARTTHDQLTIGYFSGTFSHNADLALIAPALVTVLQQYPQVRLLLGGHIDLPDLLKLVADQVEYAPFVPLAELPNIMAQADIVIAPLDHENQFTRCRSELKYLEAAALRLPMVATPIPAFAEAIEHGQNGFLAQTVEQWQTNLIQLIQDPALREQIGQAAYAHVCAKYTIAAAAAGYETSLREILSQFQEPIGQPDYAQLTTQFEAELELIDQQVHMLTGCDVGNAGNYRCRHRQEQLHWYTIQSEVTSLYVDPMEIAKALRYDLLILHRVAHDPMIEELIYSHQALQHPVIFDTDDLVFRPDLLSYVDAIKDWPAEDVALYRDGVERYRRTMLMCDAVIVSTEPLAEQVRIFGLPAYVVRNALSQQQIDHAQPFATHRRAQPLPAATDPVIIGYFSGTATHNSDFLQAEAAILHILQQYSHVRLRIVGPLELSSAFDSVLDRIERRGLVPLPELAGEIAAVDFALAPLELDNPFCQSKSEVKYMEAGLVGVPLVASPIEAFQVAITHGVNGMLATSQQEWVTALTALVTSPELRRQLGEAALADVHARYTPQARSRELFHVLQTIRAQYQPRPTRGSANNVIIDQLNAANSDIQRLKDEIQALTTLYNQTKDYAQGLEQHIQRVANGRVMRLSNRLNQLFQRVLARKG</sequence>
<evidence type="ECO:0000313" key="3">
    <source>
        <dbReference type="EMBL" id="GAA5528943.1"/>
    </source>
</evidence>
<gene>
    <name evidence="3" type="primary">mshA_16</name>
    <name evidence="3" type="ORF">Hgul01_02746</name>
</gene>
<dbReference type="SUPFAM" id="SSF53756">
    <property type="entry name" value="UDP-Glycosyltransferase/glycogen phosphorylase"/>
    <property type="match status" value="2"/>
</dbReference>
<dbReference type="InterPro" id="IPR055259">
    <property type="entry name" value="YkvP/CgeB_Glyco_trans-like"/>
</dbReference>
<evidence type="ECO:0000313" key="4">
    <source>
        <dbReference type="Proteomes" id="UP001428290"/>
    </source>
</evidence>
<organism evidence="3 4">
    <name type="scientific">Herpetosiphon gulosus</name>
    <dbReference type="NCBI Taxonomy" id="1973496"/>
    <lineage>
        <taxon>Bacteria</taxon>
        <taxon>Bacillati</taxon>
        <taxon>Chloroflexota</taxon>
        <taxon>Chloroflexia</taxon>
        <taxon>Herpetosiphonales</taxon>
        <taxon>Herpetosiphonaceae</taxon>
        <taxon>Herpetosiphon</taxon>
    </lineage>
</organism>
<dbReference type="RefSeq" id="WP_345722562.1">
    <property type="nucleotide sequence ID" value="NZ_BAABRU010000009.1"/>
</dbReference>
<dbReference type="Gene3D" id="3.40.50.2000">
    <property type="entry name" value="Glycogen Phosphorylase B"/>
    <property type="match status" value="2"/>
</dbReference>
<keyword evidence="4" id="KW-1185">Reference proteome</keyword>
<evidence type="ECO:0000259" key="2">
    <source>
        <dbReference type="Pfam" id="PF13524"/>
    </source>
</evidence>
<dbReference type="Pfam" id="PF13524">
    <property type="entry name" value="Glyco_trans_1_2"/>
    <property type="match status" value="1"/>
</dbReference>
<protein>
    <submittedName>
        <fullName evidence="3">D-inositol-3-phosphate glycosyltransferase</fullName>
    </submittedName>
</protein>